<dbReference type="Gene3D" id="3.40.50.1010">
    <property type="entry name" value="5'-nuclease"/>
    <property type="match status" value="1"/>
</dbReference>
<dbReference type="PANTHER" id="PTHR42646">
    <property type="entry name" value="FLAP ENDONUCLEASE XNI"/>
    <property type="match status" value="1"/>
</dbReference>
<dbReference type="GO" id="GO:0033567">
    <property type="term" value="P:DNA replication, Okazaki fragment processing"/>
    <property type="evidence" value="ECO:0007669"/>
    <property type="project" value="InterPro"/>
</dbReference>
<reference evidence="2" key="1">
    <citation type="journal article" date="2014" name="Front. Microbiol.">
        <title>High frequency of phylogenetically diverse reductive dehalogenase-homologous genes in deep subseafloor sedimentary metagenomes.</title>
        <authorList>
            <person name="Kawai M."/>
            <person name="Futagami T."/>
            <person name="Toyoda A."/>
            <person name="Takaki Y."/>
            <person name="Nishi S."/>
            <person name="Hori S."/>
            <person name="Arai W."/>
            <person name="Tsubouchi T."/>
            <person name="Morono Y."/>
            <person name="Uchiyama I."/>
            <person name="Ito T."/>
            <person name="Fujiyama A."/>
            <person name="Inagaki F."/>
            <person name="Takami H."/>
        </authorList>
    </citation>
    <scope>NUCLEOTIDE SEQUENCE</scope>
    <source>
        <strain evidence="2">Expedition CK06-06</strain>
    </source>
</reference>
<dbReference type="InterPro" id="IPR038969">
    <property type="entry name" value="FEN"/>
</dbReference>
<gene>
    <name evidence="2" type="ORF">S01H1_04848</name>
</gene>
<feature type="domain" description="5'-3' exonuclease alpha-helical arch N-terminal" evidence="1">
    <location>
        <begin position="6"/>
        <end position="79"/>
    </location>
</feature>
<name>X0RZE6_9ZZZZ</name>
<dbReference type="InterPro" id="IPR029060">
    <property type="entry name" value="PIN-like_dom_sf"/>
</dbReference>
<dbReference type="Pfam" id="PF02739">
    <property type="entry name" value="5_3_exonuc_N"/>
    <property type="match status" value="1"/>
</dbReference>
<dbReference type="EMBL" id="BARS01002540">
    <property type="protein sequence ID" value="GAF69087.1"/>
    <property type="molecule type" value="Genomic_DNA"/>
</dbReference>
<dbReference type="GO" id="GO:0003677">
    <property type="term" value="F:DNA binding"/>
    <property type="evidence" value="ECO:0007669"/>
    <property type="project" value="InterPro"/>
</dbReference>
<evidence type="ECO:0000259" key="1">
    <source>
        <dbReference type="Pfam" id="PF02739"/>
    </source>
</evidence>
<proteinExistence type="predicted"/>
<dbReference type="InterPro" id="IPR020046">
    <property type="entry name" value="5-3_exonucl_a-hlix_arch_N"/>
</dbReference>
<dbReference type="SUPFAM" id="SSF88723">
    <property type="entry name" value="PIN domain-like"/>
    <property type="match status" value="1"/>
</dbReference>
<dbReference type="GO" id="GO:0017108">
    <property type="term" value="F:5'-flap endonuclease activity"/>
    <property type="evidence" value="ECO:0007669"/>
    <property type="project" value="InterPro"/>
</dbReference>
<sequence length="79" mass="9076">MADPKRLFVLDGTALLYRAHFAMAVHPLMTSTGQVTSGIFGFMNSLIRLMREESPDHLVIVFDDRAKTFRHQIYTEYKA</sequence>
<protein>
    <recommendedName>
        <fullName evidence="1">5'-3' exonuclease alpha-helical arch N-terminal domain-containing protein</fullName>
    </recommendedName>
</protein>
<comment type="caution">
    <text evidence="2">The sequence shown here is derived from an EMBL/GenBank/DDBJ whole genome shotgun (WGS) entry which is preliminary data.</text>
</comment>
<feature type="non-terminal residue" evidence="2">
    <location>
        <position position="79"/>
    </location>
</feature>
<dbReference type="PANTHER" id="PTHR42646:SF2">
    <property type="entry name" value="5'-3' EXONUCLEASE FAMILY PROTEIN"/>
    <property type="match status" value="1"/>
</dbReference>
<evidence type="ECO:0000313" key="2">
    <source>
        <dbReference type="EMBL" id="GAF69087.1"/>
    </source>
</evidence>
<dbReference type="AlphaFoldDB" id="X0RZE6"/>
<dbReference type="CDD" id="cd09859">
    <property type="entry name" value="PIN_53EXO"/>
    <property type="match status" value="1"/>
</dbReference>
<accession>X0RZE6</accession>
<organism evidence="2">
    <name type="scientific">marine sediment metagenome</name>
    <dbReference type="NCBI Taxonomy" id="412755"/>
    <lineage>
        <taxon>unclassified sequences</taxon>
        <taxon>metagenomes</taxon>
        <taxon>ecological metagenomes</taxon>
    </lineage>
</organism>